<dbReference type="InterPro" id="IPR011251">
    <property type="entry name" value="Luciferase-like_dom"/>
</dbReference>
<evidence type="ECO:0000256" key="1">
    <source>
        <dbReference type="ARBA" id="ARBA00023002"/>
    </source>
</evidence>
<evidence type="ECO:0000313" key="5">
    <source>
        <dbReference type="Proteomes" id="UP001596074"/>
    </source>
</evidence>
<organism evidence="4 5">
    <name type="scientific">Actinomadura rugatobispora</name>
    <dbReference type="NCBI Taxonomy" id="1994"/>
    <lineage>
        <taxon>Bacteria</taxon>
        <taxon>Bacillati</taxon>
        <taxon>Actinomycetota</taxon>
        <taxon>Actinomycetes</taxon>
        <taxon>Streptosporangiales</taxon>
        <taxon>Thermomonosporaceae</taxon>
        <taxon>Actinomadura</taxon>
    </lineage>
</organism>
<gene>
    <name evidence="4" type="ORF">ACFPZN_19150</name>
</gene>
<dbReference type="EMBL" id="JBHSON010000024">
    <property type="protein sequence ID" value="MFC5747750.1"/>
    <property type="molecule type" value="Genomic_DNA"/>
</dbReference>
<sequence length="334" mass="35720">MDGRGAADEQSPADGQGAAGGQGAADGISIGFVAGGDLRRAAALEALPIDSLWTGGHVASRNPSTEAMMSLARLSAVTERVRLGTSVLLLPLYPPAVVAKQVADLDRATGGRLVLGVGVGGEYPQEFRACQVPLGERGRRTDEAIPLLRRLWTAEEITHEGAFYPMREVKVHPAPEQPGGPPIVVAGRKEPAMRRAALLGDGWIPYLYSPRRYADSVRTIRRIAGEAGRDLGGFEWYAFVFVNVDDDGRRAREQAARTMGGNYDQDFGPMVDRVAAAGTPEEVALRLREFVDAGARHFVFMPAPGTGDADTVVHRLMDEVVPAVREYGPTGHGT</sequence>
<evidence type="ECO:0000313" key="4">
    <source>
        <dbReference type="EMBL" id="MFC5747750.1"/>
    </source>
</evidence>
<dbReference type="InterPro" id="IPR036661">
    <property type="entry name" value="Luciferase-like_sf"/>
</dbReference>
<dbReference type="Proteomes" id="UP001596074">
    <property type="component" value="Unassembled WGS sequence"/>
</dbReference>
<keyword evidence="5" id="KW-1185">Reference proteome</keyword>
<name>A0ABW1A3G5_9ACTN</name>
<dbReference type="Gene3D" id="3.20.20.30">
    <property type="entry name" value="Luciferase-like domain"/>
    <property type="match status" value="1"/>
</dbReference>
<dbReference type="InterPro" id="IPR019921">
    <property type="entry name" value="Lucif-like_OxRdtase_Rv2161c"/>
</dbReference>
<evidence type="ECO:0000259" key="3">
    <source>
        <dbReference type="Pfam" id="PF00296"/>
    </source>
</evidence>
<accession>A0ABW1A3G5</accession>
<dbReference type="InterPro" id="IPR050564">
    <property type="entry name" value="F420-G6PD/mer"/>
</dbReference>
<dbReference type="GO" id="GO:0016491">
    <property type="term" value="F:oxidoreductase activity"/>
    <property type="evidence" value="ECO:0007669"/>
    <property type="project" value="UniProtKB-KW"/>
</dbReference>
<feature type="region of interest" description="Disordered" evidence="2">
    <location>
        <begin position="1"/>
        <end position="22"/>
    </location>
</feature>
<dbReference type="PANTHER" id="PTHR43244:SF1">
    <property type="entry name" value="5,10-METHYLENETETRAHYDROMETHANOPTERIN REDUCTASE"/>
    <property type="match status" value="1"/>
</dbReference>
<comment type="caution">
    <text evidence="4">The sequence shown here is derived from an EMBL/GenBank/DDBJ whole genome shotgun (WGS) entry which is preliminary data.</text>
</comment>
<dbReference type="NCBIfam" id="TIGR03619">
    <property type="entry name" value="F420_Rv2161c"/>
    <property type="match status" value="1"/>
</dbReference>
<protein>
    <submittedName>
        <fullName evidence="4">LLM class flavin-dependent oxidoreductase</fullName>
        <ecNumber evidence="4">1.-.-.-</ecNumber>
    </submittedName>
</protein>
<keyword evidence="1 4" id="KW-0560">Oxidoreductase</keyword>
<dbReference type="Pfam" id="PF00296">
    <property type="entry name" value="Bac_luciferase"/>
    <property type="match status" value="1"/>
</dbReference>
<reference evidence="5" key="1">
    <citation type="journal article" date="2019" name="Int. J. Syst. Evol. Microbiol.">
        <title>The Global Catalogue of Microorganisms (GCM) 10K type strain sequencing project: providing services to taxonomists for standard genome sequencing and annotation.</title>
        <authorList>
            <consortium name="The Broad Institute Genomics Platform"/>
            <consortium name="The Broad Institute Genome Sequencing Center for Infectious Disease"/>
            <person name="Wu L."/>
            <person name="Ma J."/>
        </authorList>
    </citation>
    <scope>NUCLEOTIDE SEQUENCE [LARGE SCALE GENOMIC DNA]</scope>
    <source>
        <strain evidence="5">KCTC 42087</strain>
    </source>
</reference>
<feature type="domain" description="Luciferase-like" evidence="3">
    <location>
        <begin position="38"/>
        <end position="297"/>
    </location>
</feature>
<proteinExistence type="predicted"/>
<dbReference type="RefSeq" id="WP_378283369.1">
    <property type="nucleotide sequence ID" value="NZ_JBHSON010000024.1"/>
</dbReference>
<dbReference type="EC" id="1.-.-.-" evidence="4"/>
<dbReference type="PANTHER" id="PTHR43244">
    <property type="match status" value="1"/>
</dbReference>
<evidence type="ECO:0000256" key="2">
    <source>
        <dbReference type="SAM" id="MobiDB-lite"/>
    </source>
</evidence>
<dbReference type="SUPFAM" id="SSF51679">
    <property type="entry name" value="Bacterial luciferase-like"/>
    <property type="match status" value="1"/>
</dbReference>